<sequence length="94" mass="10809">MHPRSSFQAFLKVVKRPRLPWKDYEIDAIHSLQLILRNVFKEAEAKVLDTKKIYMKCNNLKIDGIQELEAMTSEMVSLIETVSMSILTVDAEGL</sequence>
<evidence type="ECO:0000256" key="4">
    <source>
        <dbReference type="ARBA" id="ARBA00023170"/>
    </source>
</evidence>
<dbReference type="PANTHER" id="PTHR47876">
    <property type="entry name" value="OS08G0260000 PROTEIN"/>
    <property type="match status" value="1"/>
</dbReference>
<evidence type="ECO:0000256" key="1">
    <source>
        <dbReference type="ARBA" id="ARBA00022737"/>
    </source>
</evidence>
<gene>
    <name evidence="6" type="ORF">Slati_3948000</name>
</gene>
<evidence type="ECO:0000256" key="3">
    <source>
        <dbReference type="ARBA" id="ARBA00023163"/>
    </source>
</evidence>
<keyword evidence="1" id="KW-0677">Repeat</keyword>
<keyword evidence="2" id="KW-0805">Transcription regulation</keyword>
<feature type="domain" description="Phytochrome central region" evidence="5">
    <location>
        <begin position="1"/>
        <end position="43"/>
    </location>
</feature>
<reference evidence="6" key="1">
    <citation type="submission" date="2020-06" db="EMBL/GenBank/DDBJ databases">
        <authorList>
            <person name="Li T."/>
            <person name="Hu X."/>
            <person name="Zhang T."/>
            <person name="Song X."/>
            <person name="Zhang H."/>
            <person name="Dai N."/>
            <person name="Sheng W."/>
            <person name="Hou X."/>
            <person name="Wei L."/>
        </authorList>
    </citation>
    <scope>NUCLEOTIDE SEQUENCE</scope>
    <source>
        <strain evidence="6">KEN1</strain>
        <tissue evidence="6">Leaf</tissue>
    </source>
</reference>
<evidence type="ECO:0000313" key="6">
    <source>
        <dbReference type="EMBL" id="KAL0406341.1"/>
    </source>
</evidence>
<evidence type="ECO:0000259" key="5">
    <source>
        <dbReference type="Pfam" id="PF00360"/>
    </source>
</evidence>
<keyword evidence="3" id="KW-0804">Transcription</keyword>
<dbReference type="PRINTS" id="PR01033">
    <property type="entry name" value="PHYTOCHROME"/>
</dbReference>
<organism evidence="6">
    <name type="scientific">Sesamum latifolium</name>
    <dbReference type="NCBI Taxonomy" id="2727402"/>
    <lineage>
        <taxon>Eukaryota</taxon>
        <taxon>Viridiplantae</taxon>
        <taxon>Streptophyta</taxon>
        <taxon>Embryophyta</taxon>
        <taxon>Tracheophyta</taxon>
        <taxon>Spermatophyta</taxon>
        <taxon>Magnoliopsida</taxon>
        <taxon>eudicotyledons</taxon>
        <taxon>Gunneridae</taxon>
        <taxon>Pentapetalae</taxon>
        <taxon>asterids</taxon>
        <taxon>lamiids</taxon>
        <taxon>Lamiales</taxon>
        <taxon>Pedaliaceae</taxon>
        <taxon>Sesamum</taxon>
    </lineage>
</organism>
<dbReference type="InterPro" id="IPR013515">
    <property type="entry name" value="Phytochrome_cen-reg"/>
</dbReference>
<keyword evidence="4" id="KW-0675">Receptor</keyword>
<dbReference type="EMBL" id="JACGWN010000014">
    <property type="protein sequence ID" value="KAL0406341.1"/>
    <property type="molecule type" value="Genomic_DNA"/>
</dbReference>
<proteinExistence type="predicted"/>
<dbReference type="InterPro" id="IPR001294">
    <property type="entry name" value="Phytochrome"/>
</dbReference>
<dbReference type="AlphaFoldDB" id="A0AAW2TNF7"/>
<dbReference type="InterPro" id="IPR043150">
    <property type="entry name" value="Phytochrome_PHY_sf"/>
</dbReference>
<dbReference type="GO" id="GO:0006355">
    <property type="term" value="P:regulation of DNA-templated transcription"/>
    <property type="evidence" value="ECO:0007669"/>
    <property type="project" value="InterPro"/>
</dbReference>
<name>A0AAW2TNF7_9LAMI</name>
<dbReference type="GO" id="GO:0009584">
    <property type="term" value="P:detection of visible light"/>
    <property type="evidence" value="ECO:0007669"/>
    <property type="project" value="InterPro"/>
</dbReference>
<dbReference type="PANTHER" id="PTHR47876:SF3">
    <property type="entry name" value="PHYTOCHROME 1"/>
    <property type="match status" value="1"/>
</dbReference>
<dbReference type="SUPFAM" id="SSF55781">
    <property type="entry name" value="GAF domain-like"/>
    <property type="match status" value="1"/>
</dbReference>
<reference evidence="6" key="2">
    <citation type="journal article" date="2024" name="Plant">
        <title>Genomic evolution and insights into agronomic trait innovations of Sesamum species.</title>
        <authorList>
            <person name="Miao H."/>
            <person name="Wang L."/>
            <person name="Qu L."/>
            <person name="Liu H."/>
            <person name="Sun Y."/>
            <person name="Le M."/>
            <person name="Wang Q."/>
            <person name="Wei S."/>
            <person name="Zheng Y."/>
            <person name="Lin W."/>
            <person name="Duan Y."/>
            <person name="Cao H."/>
            <person name="Xiong S."/>
            <person name="Wang X."/>
            <person name="Wei L."/>
            <person name="Li C."/>
            <person name="Ma Q."/>
            <person name="Ju M."/>
            <person name="Zhao R."/>
            <person name="Li G."/>
            <person name="Mu C."/>
            <person name="Tian Q."/>
            <person name="Mei H."/>
            <person name="Zhang T."/>
            <person name="Gao T."/>
            <person name="Zhang H."/>
        </authorList>
    </citation>
    <scope>NUCLEOTIDE SEQUENCE</scope>
    <source>
        <strain evidence="6">KEN1</strain>
    </source>
</reference>
<protein>
    <submittedName>
        <fullName evidence="6">Phytochrome A</fullName>
    </submittedName>
</protein>
<evidence type="ECO:0000256" key="2">
    <source>
        <dbReference type="ARBA" id="ARBA00023015"/>
    </source>
</evidence>
<dbReference type="Pfam" id="PF00360">
    <property type="entry name" value="PHY"/>
    <property type="match status" value="1"/>
</dbReference>
<accession>A0AAW2TNF7</accession>
<dbReference type="Gene3D" id="3.30.450.270">
    <property type="match status" value="1"/>
</dbReference>
<comment type="caution">
    <text evidence="6">The sequence shown here is derived from an EMBL/GenBank/DDBJ whole genome shotgun (WGS) entry which is preliminary data.</text>
</comment>